<protein>
    <submittedName>
        <fullName evidence="5">AraC family transcriptional regulator</fullName>
    </submittedName>
</protein>
<dbReference type="RefSeq" id="WP_146864628.1">
    <property type="nucleotide sequence ID" value="NZ_BKAU01000004.1"/>
</dbReference>
<dbReference type="GO" id="GO:0003700">
    <property type="term" value="F:DNA-binding transcription factor activity"/>
    <property type="evidence" value="ECO:0007669"/>
    <property type="project" value="InterPro"/>
</dbReference>
<evidence type="ECO:0000313" key="5">
    <source>
        <dbReference type="EMBL" id="GEP97244.1"/>
    </source>
</evidence>
<dbReference type="InterPro" id="IPR037923">
    <property type="entry name" value="HTH-like"/>
</dbReference>
<dbReference type="InterPro" id="IPR018060">
    <property type="entry name" value="HTH_AraC"/>
</dbReference>
<dbReference type="Pfam" id="PF02311">
    <property type="entry name" value="AraC_binding"/>
    <property type="match status" value="1"/>
</dbReference>
<evidence type="ECO:0000313" key="6">
    <source>
        <dbReference type="Proteomes" id="UP000321436"/>
    </source>
</evidence>
<dbReference type="PROSITE" id="PS01124">
    <property type="entry name" value="HTH_ARAC_FAMILY_2"/>
    <property type="match status" value="1"/>
</dbReference>
<accession>A0A512RNG9</accession>
<dbReference type="AlphaFoldDB" id="A0A512RNG9"/>
<dbReference type="InterPro" id="IPR020449">
    <property type="entry name" value="Tscrpt_reg_AraC-type_HTH"/>
</dbReference>
<dbReference type="EMBL" id="BKAU01000004">
    <property type="protein sequence ID" value="GEP97244.1"/>
    <property type="molecule type" value="Genomic_DNA"/>
</dbReference>
<dbReference type="InterPro" id="IPR003313">
    <property type="entry name" value="AraC-bd"/>
</dbReference>
<keyword evidence="6" id="KW-1185">Reference proteome</keyword>
<proteinExistence type="predicted"/>
<comment type="caution">
    <text evidence="5">The sequence shown here is derived from an EMBL/GenBank/DDBJ whole genome shotgun (WGS) entry which is preliminary data.</text>
</comment>
<dbReference type="PANTHER" id="PTHR43280:SF32">
    <property type="entry name" value="TRANSCRIPTIONAL REGULATORY PROTEIN"/>
    <property type="match status" value="1"/>
</dbReference>
<sequence length="286" mass="33489">MKTAIPVYDICSISKGHHQQDLLVERLDHYLQKNYQKVHTQHGHDFYHLAMFTKGSGTHTIDFTTFTVKPFQVYFMVPGQVHSWYFRPGVDGYIVHFSAAFFHSFLLNQDYLERFPFFSGNSKDQVVNIPVNARKQITSVFENMLPETAVHDMVRVLLLELFLRVEKISARTAQRTIPQQKQLVMRNFRQLINKHFRTIKLPKEYAELLYITPNHLNALCQDLLGKTAGELIRERILLEAKRMLTNADLTITQIAYDLNFQDNSYFTRFFSKYEGVTPDGFRKSLN</sequence>
<evidence type="ECO:0000256" key="1">
    <source>
        <dbReference type="ARBA" id="ARBA00023015"/>
    </source>
</evidence>
<evidence type="ECO:0000259" key="4">
    <source>
        <dbReference type="PROSITE" id="PS01124"/>
    </source>
</evidence>
<keyword evidence="2" id="KW-0238">DNA-binding</keyword>
<dbReference type="Pfam" id="PF12833">
    <property type="entry name" value="HTH_18"/>
    <property type="match status" value="1"/>
</dbReference>
<keyword evidence="1" id="KW-0805">Transcription regulation</keyword>
<dbReference type="Gene3D" id="1.10.10.60">
    <property type="entry name" value="Homeodomain-like"/>
    <property type="match status" value="1"/>
</dbReference>
<dbReference type="SMART" id="SM00342">
    <property type="entry name" value="HTH_ARAC"/>
    <property type="match status" value="1"/>
</dbReference>
<dbReference type="PANTHER" id="PTHR43280">
    <property type="entry name" value="ARAC-FAMILY TRANSCRIPTIONAL REGULATOR"/>
    <property type="match status" value="1"/>
</dbReference>
<reference evidence="5 6" key="1">
    <citation type="submission" date="2019-07" db="EMBL/GenBank/DDBJ databases">
        <title>Whole genome shotgun sequence of Chitinophaga cymbidii NBRC 109752.</title>
        <authorList>
            <person name="Hosoyama A."/>
            <person name="Uohara A."/>
            <person name="Ohji S."/>
            <person name="Ichikawa N."/>
        </authorList>
    </citation>
    <scope>NUCLEOTIDE SEQUENCE [LARGE SCALE GENOMIC DNA]</scope>
    <source>
        <strain evidence="5 6">NBRC 109752</strain>
    </source>
</reference>
<dbReference type="SUPFAM" id="SSF46689">
    <property type="entry name" value="Homeodomain-like"/>
    <property type="match status" value="1"/>
</dbReference>
<dbReference type="InterPro" id="IPR009057">
    <property type="entry name" value="Homeodomain-like_sf"/>
</dbReference>
<name>A0A512RNG9_9BACT</name>
<evidence type="ECO:0000256" key="3">
    <source>
        <dbReference type="ARBA" id="ARBA00023163"/>
    </source>
</evidence>
<gene>
    <name evidence="5" type="ORF">CCY01nite_35040</name>
</gene>
<dbReference type="OrthoDB" id="2585681at2"/>
<keyword evidence="3" id="KW-0804">Transcription</keyword>
<dbReference type="SUPFAM" id="SSF51215">
    <property type="entry name" value="Regulatory protein AraC"/>
    <property type="match status" value="1"/>
</dbReference>
<dbReference type="Proteomes" id="UP000321436">
    <property type="component" value="Unassembled WGS sequence"/>
</dbReference>
<organism evidence="5 6">
    <name type="scientific">Chitinophaga cymbidii</name>
    <dbReference type="NCBI Taxonomy" id="1096750"/>
    <lineage>
        <taxon>Bacteria</taxon>
        <taxon>Pseudomonadati</taxon>
        <taxon>Bacteroidota</taxon>
        <taxon>Chitinophagia</taxon>
        <taxon>Chitinophagales</taxon>
        <taxon>Chitinophagaceae</taxon>
        <taxon>Chitinophaga</taxon>
    </lineage>
</organism>
<feature type="domain" description="HTH araC/xylS-type" evidence="4">
    <location>
        <begin position="186"/>
        <end position="284"/>
    </location>
</feature>
<dbReference type="GO" id="GO:0043565">
    <property type="term" value="F:sequence-specific DNA binding"/>
    <property type="evidence" value="ECO:0007669"/>
    <property type="project" value="InterPro"/>
</dbReference>
<dbReference type="PRINTS" id="PR00032">
    <property type="entry name" value="HTHARAC"/>
</dbReference>
<evidence type="ECO:0000256" key="2">
    <source>
        <dbReference type="ARBA" id="ARBA00023125"/>
    </source>
</evidence>